<comment type="caution">
    <text evidence="1">The sequence shown here is derived from an EMBL/GenBank/DDBJ whole genome shotgun (WGS) entry which is preliminary data.</text>
</comment>
<sequence>MSTRLAVRTGLALFALAAATGAAFAMWVESGPRMLLTLAETGLSWCF</sequence>
<dbReference type="RefSeq" id="WP_367957147.1">
    <property type="nucleotide sequence ID" value="NZ_JBDPGJ010000008.1"/>
</dbReference>
<evidence type="ECO:0000313" key="2">
    <source>
        <dbReference type="Proteomes" id="UP001556692"/>
    </source>
</evidence>
<accession>A0ABV3SUT7</accession>
<name>A0ABV3SUT7_9HYPH</name>
<dbReference type="EMBL" id="JBDPGJ010000008">
    <property type="protein sequence ID" value="MEX0409295.1"/>
    <property type="molecule type" value="Genomic_DNA"/>
</dbReference>
<proteinExistence type="predicted"/>
<evidence type="ECO:0000313" key="1">
    <source>
        <dbReference type="EMBL" id="MEX0409295.1"/>
    </source>
</evidence>
<gene>
    <name evidence="1" type="ORF">ABGN05_27000</name>
</gene>
<keyword evidence="2" id="KW-1185">Reference proteome</keyword>
<protein>
    <submittedName>
        <fullName evidence="1">Uncharacterized protein</fullName>
    </submittedName>
</protein>
<reference evidence="1 2" key="1">
    <citation type="submission" date="2024-05" db="EMBL/GenBank/DDBJ databases">
        <authorList>
            <person name="Jiang F."/>
        </authorList>
    </citation>
    <scope>NUCLEOTIDE SEQUENCE [LARGE SCALE GENOMIC DNA]</scope>
    <source>
        <strain evidence="1 2">LZ166</strain>
    </source>
</reference>
<organism evidence="1 2">
    <name type="scientific">Aquibium pacificus</name>
    <dbReference type="NCBI Taxonomy" id="3153579"/>
    <lineage>
        <taxon>Bacteria</taxon>
        <taxon>Pseudomonadati</taxon>
        <taxon>Pseudomonadota</taxon>
        <taxon>Alphaproteobacteria</taxon>
        <taxon>Hyphomicrobiales</taxon>
        <taxon>Phyllobacteriaceae</taxon>
        <taxon>Aquibium</taxon>
    </lineage>
</organism>
<dbReference type="Proteomes" id="UP001556692">
    <property type="component" value="Unassembled WGS sequence"/>
</dbReference>